<name>A0A099I1U8_CLOIN</name>
<accession>A0A099I1U8</accession>
<reference evidence="1 2" key="1">
    <citation type="submission" date="2014-08" db="EMBL/GenBank/DDBJ databases">
        <title>Clostridium innocuum, an unnegligible vancomycin-resistant pathogen causing extra-intestinal infections.</title>
        <authorList>
            <person name="Feng Y."/>
            <person name="Chiu C.-H."/>
        </authorList>
    </citation>
    <scope>NUCLEOTIDE SEQUENCE [LARGE SCALE GENOMIC DNA]</scope>
    <source>
        <strain evidence="1 2">AN88</strain>
    </source>
</reference>
<dbReference type="CDD" id="cd00093">
    <property type="entry name" value="HTH_XRE"/>
    <property type="match status" value="1"/>
</dbReference>
<dbReference type="EMBL" id="JQIF01000092">
    <property type="protein sequence ID" value="KGJ51894.1"/>
    <property type="molecule type" value="Genomic_DNA"/>
</dbReference>
<gene>
    <name evidence="1" type="ORF">CIAN88_17475</name>
</gene>
<dbReference type="RefSeq" id="WP_044907050.1">
    <property type="nucleotide sequence ID" value="NZ_JQIF01000092.1"/>
</dbReference>
<comment type="caution">
    <text evidence="1">The sequence shown here is derived from an EMBL/GenBank/DDBJ whole genome shotgun (WGS) entry which is preliminary data.</text>
</comment>
<sequence>MQFYEKLSFVMNLTQITNRELAFKAQVDPSLISRFRSGKRGLPRNLEPLRRMADILAERCNGEYQRRALSELAGVRRVLIDKQDQLAEFLFCWMCGDADGVDRFMRSFESLTIKGVAANSTSETASISRKGNFIHFGNEGKRAAVRFMYQHLLARQVPGTICILADETDDWLMEDYDFTSQMQSWLLDCIRQGCQICHIIPPIYSGDQILETLARWIPLYMTGRVKAYFYPHIRDRLYRHTIIIQPGEIAIASHSMAGEPTSYATMLTTDPGVLRATEAEFQAYLALCRPMLNTYSEPQKLFQCFMKFLSPQSFRIQKLISLSAVTAPFELVADSIEKREDPEQKRLGELYLQEMKQLEQKQDQYNLIDMVHLASAEQVRTGTVPITATCWSVGALYYTPKTYALHLKKILHILNTHENYHFVPLEGDAEQESSLMVKENHRALLVHNSEPFTVFEISQPEIVGLYREYLLRLAEKVGYKGIHRTKIKSRLRELIQELEE</sequence>
<dbReference type="Proteomes" id="UP000030008">
    <property type="component" value="Unassembled WGS sequence"/>
</dbReference>
<dbReference type="AlphaFoldDB" id="A0A099I1U8"/>
<dbReference type="InterPro" id="IPR001387">
    <property type="entry name" value="Cro/C1-type_HTH"/>
</dbReference>
<evidence type="ECO:0000313" key="2">
    <source>
        <dbReference type="Proteomes" id="UP000030008"/>
    </source>
</evidence>
<evidence type="ECO:0000313" key="1">
    <source>
        <dbReference type="EMBL" id="KGJ51894.1"/>
    </source>
</evidence>
<organism evidence="1 2">
    <name type="scientific">Clostridium innocuum</name>
    <dbReference type="NCBI Taxonomy" id="1522"/>
    <lineage>
        <taxon>Bacteria</taxon>
        <taxon>Bacillati</taxon>
        <taxon>Bacillota</taxon>
        <taxon>Clostridia</taxon>
        <taxon>Eubacteriales</taxon>
        <taxon>Clostridiaceae</taxon>
        <taxon>Clostridium</taxon>
    </lineage>
</organism>
<protein>
    <submittedName>
        <fullName evidence="1">Uncharacterized protein</fullName>
    </submittedName>
</protein>
<proteinExistence type="predicted"/>